<dbReference type="InterPro" id="IPR012171">
    <property type="entry name" value="Fatty_acid_desaturase"/>
</dbReference>
<dbReference type="GO" id="GO:0016717">
    <property type="term" value="F:oxidoreductase activity, acting on paired donors, with oxidation of a pair of donors resulting in the reduction of molecular oxygen to two molecules of water"/>
    <property type="evidence" value="ECO:0007669"/>
    <property type="project" value="TreeGrafter"/>
</dbReference>
<dbReference type="PANTHER" id="PTHR19353">
    <property type="entry name" value="FATTY ACID DESATURASE 2"/>
    <property type="match status" value="1"/>
</dbReference>
<protein>
    <submittedName>
        <fullName evidence="3">Linoleoyl-CoA desaturase</fullName>
    </submittedName>
</protein>
<gene>
    <name evidence="3" type="ORF">SAMN05421823_102356</name>
</gene>
<dbReference type="EMBL" id="FNFO01000002">
    <property type="protein sequence ID" value="SDK28662.1"/>
    <property type="molecule type" value="Genomic_DNA"/>
</dbReference>
<feature type="transmembrane region" description="Helical" evidence="1">
    <location>
        <begin position="100"/>
        <end position="119"/>
    </location>
</feature>
<dbReference type="PANTHER" id="PTHR19353:SF19">
    <property type="entry name" value="DELTA(5) FATTY ACID DESATURASE C-RELATED"/>
    <property type="match status" value="1"/>
</dbReference>
<dbReference type="CDD" id="cd03506">
    <property type="entry name" value="Delta6-FADS-like"/>
    <property type="match status" value="1"/>
</dbReference>
<keyword evidence="1" id="KW-0472">Membrane</keyword>
<evidence type="ECO:0000259" key="2">
    <source>
        <dbReference type="Pfam" id="PF00487"/>
    </source>
</evidence>
<evidence type="ECO:0000256" key="1">
    <source>
        <dbReference type="SAM" id="Phobius"/>
    </source>
</evidence>
<feature type="transmembrane region" description="Helical" evidence="1">
    <location>
        <begin position="40"/>
        <end position="63"/>
    </location>
</feature>
<dbReference type="Pfam" id="PF00487">
    <property type="entry name" value="FA_desaturase"/>
    <property type="match status" value="1"/>
</dbReference>
<reference evidence="3 4" key="1">
    <citation type="submission" date="2016-10" db="EMBL/GenBank/DDBJ databases">
        <authorList>
            <person name="de Groot N.N."/>
        </authorList>
    </citation>
    <scope>NUCLEOTIDE SEQUENCE [LARGE SCALE GENOMIC DNA]</scope>
    <source>
        <strain evidence="3 4">DSM 25186</strain>
    </source>
</reference>
<dbReference type="STRING" id="1075417.SAMN05421823_102356"/>
<dbReference type="GO" id="GO:0008610">
    <property type="term" value="P:lipid biosynthetic process"/>
    <property type="evidence" value="ECO:0007669"/>
    <property type="project" value="UniProtKB-ARBA"/>
</dbReference>
<proteinExistence type="predicted"/>
<feature type="domain" description="Fatty acid desaturase" evidence="2">
    <location>
        <begin position="68"/>
        <end position="340"/>
    </location>
</feature>
<keyword evidence="4" id="KW-1185">Reference proteome</keyword>
<keyword evidence="1" id="KW-0812">Transmembrane</keyword>
<feature type="transmembrane region" description="Helical" evidence="1">
    <location>
        <begin position="69"/>
        <end position="88"/>
    </location>
</feature>
<evidence type="ECO:0000313" key="4">
    <source>
        <dbReference type="Proteomes" id="UP000198510"/>
    </source>
</evidence>
<dbReference type="AlphaFoldDB" id="A0A1G9AMV9"/>
<dbReference type="RefSeq" id="WP_089679941.1">
    <property type="nucleotide sequence ID" value="NZ_FNFO01000002.1"/>
</dbReference>
<keyword evidence="1" id="KW-1133">Transmembrane helix</keyword>
<evidence type="ECO:0000313" key="3">
    <source>
        <dbReference type="EMBL" id="SDK28662.1"/>
    </source>
</evidence>
<feature type="transmembrane region" description="Helical" evidence="1">
    <location>
        <begin position="163"/>
        <end position="183"/>
    </location>
</feature>
<feature type="transmembrane region" description="Helical" evidence="1">
    <location>
        <begin position="203"/>
        <end position="225"/>
    </location>
</feature>
<dbReference type="Proteomes" id="UP000198510">
    <property type="component" value="Unassembled WGS sequence"/>
</dbReference>
<organism evidence="3 4">
    <name type="scientific">Catalinimonas alkaloidigena</name>
    <dbReference type="NCBI Taxonomy" id="1075417"/>
    <lineage>
        <taxon>Bacteria</taxon>
        <taxon>Pseudomonadati</taxon>
        <taxon>Bacteroidota</taxon>
        <taxon>Cytophagia</taxon>
        <taxon>Cytophagales</taxon>
        <taxon>Catalimonadaceae</taxon>
        <taxon>Catalinimonas</taxon>
    </lineage>
</organism>
<dbReference type="GO" id="GO:0016020">
    <property type="term" value="C:membrane"/>
    <property type="evidence" value="ECO:0007669"/>
    <property type="project" value="TreeGrafter"/>
</dbReference>
<accession>A0A1G9AMV9</accession>
<dbReference type="OrthoDB" id="104711at2"/>
<sequence length="377" mass="43166">MNSKVRFVSSQKTEFFPILRKRVDQYFRDHNLSQKGNEKVILKTIVMFALYFVPYFMIISGAFPLGVMWLLALVMGLGIAGIGLAVMHDANHGTLSDHAWINRFFGYSLNVIGGNAFTWKVQHNVLHHTYTNIHEMDEDLDAGIIVRLSPHAPHYYLHRYQHIYAFMLYGLVTLSWVLFKDFIKITRYNKMGLTAKQRANASVEVGVIILTKLLYVAYMVVLPLVLLDITWWQFLIGFMTMHLTAGLILSLVFQTAHVVEETLHPQVNAEGCIENQWAIHQLVTTANFSRKNRLLSWYVGGLNYQVEHHLFPNINHIHYRPLSEIVKATAAEFDLPYHDQPTFLKAIRSHARLLKELGKPVPAVASVRPKAEAVMAD</sequence>
<feature type="transmembrane region" description="Helical" evidence="1">
    <location>
        <begin position="231"/>
        <end position="253"/>
    </location>
</feature>
<dbReference type="PIRSF" id="PIRSF015921">
    <property type="entry name" value="FA_sphinglp_des"/>
    <property type="match status" value="1"/>
</dbReference>
<name>A0A1G9AMV9_9BACT</name>
<dbReference type="InterPro" id="IPR005804">
    <property type="entry name" value="FA_desaturase_dom"/>
</dbReference>